<evidence type="ECO:0000256" key="1">
    <source>
        <dbReference type="ARBA" id="ARBA00022614"/>
    </source>
</evidence>
<dbReference type="SMART" id="SM00365">
    <property type="entry name" value="LRR_SD22"/>
    <property type="match status" value="4"/>
</dbReference>
<evidence type="ECO:0000256" key="2">
    <source>
        <dbReference type="ARBA" id="ARBA00022729"/>
    </source>
</evidence>
<keyword evidence="3" id="KW-0677">Repeat</keyword>
<evidence type="ECO:0000256" key="4">
    <source>
        <dbReference type="ARBA" id="ARBA00023180"/>
    </source>
</evidence>
<dbReference type="Pfam" id="PF13855">
    <property type="entry name" value="LRR_8"/>
    <property type="match status" value="2"/>
</dbReference>
<dbReference type="InterPro" id="IPR032675">
    <property type="entry name" value="LRR_dom_sf"/>
</dbReference>
<dbReference type="FunFam" id="3.80.10.10:FF:001164">
    <property type="entry name" value="GH01279p"/>
    <property type="match status" value="1"/>
</dbReference>
<comment type="caution">
    <text evidence="9">The sequence shown here is derived from an EMBL/GenBank/DDBJ whole genome shotgun (WGS) entry which is preliminary data.</text>
</comment>
<dbReference type="Proteomes" id="UP001474421">
    <property type="component" value="Unassembled WGS sequence"/>
</dbReference>
<evidence type="ECO:0000313" key="9">
    <source>
        <dbReference type="EMBL" id="KAK9401567.1"/>
    </source>
</evidence>
<keyword evidence="10" id="KW-1185">Reference proteome</keyword>
<dbReference type="AlphaFoldDB" id="A0AAW1BIB3"/>
<keyword evidence="4" id="KW-0325">Glycoprotein</keyword>
<keyword evidence="1" id="KW-0433">Leucine-rich repeat</keyword>
<proteinExistence type="predicted"/>
<dbReference type="SMART" id="SM00082">
    <property type="entry name" value="LRRCT"/>
    <property type="match status" value="1"/>
</dbReference>
<evidence type="ECO:0000256" key="5">
    <source>
        <dbReference type="SAM" id="MobiDB-lite"/>
    </source>
</evidence>
<feature type="compositionally biased region" description="Polar residues" evidence="5">
    <location>
        <begin position="438"/>
        <end position="451"/>
    </location>
</feature>
<evidence type="ECO:0000256" key="7">
    <source>
        <dbReference type="SAM" id="SignalP"/>
    </source>
</evidence>
<feature type="compositionally biased region" description="Low complexity" evidence="5">
    <location>
        <begin position="484"/>
        <end position="495"/>
    </location>
</feature>
<feature type="region of interest" description="Disordered" evidence="5">
    <location>
        <begin position="410"/>
        <end position="528"/>
    </location>
</feature>
<accession>A0AAW1BIB3</accession>
<dbReference type="GO" id="GO:0031012">
    <property type="term" value="C:extracellular matrix"/>
    <property type="evidence" value="ECO:0007669"/>
    <property type="project" value="TreeGrafter"/>
</dbReference>
<dbReference type="GO" id="GO:0005615">
    <property type="term" value="C:extracellular space"/>
    <property type="evidence" value="ECO:0007669"/>
    <property type="project" value="TreeGrafter"/>
</dbReference>
<dbReference type="PROSITE" id="PS51450">
    <property type="entry name" value="LRR"/>
    <property type="match status" value="2"/>
</dbReference>
<feature type="region of interest" description="Disordered" evidence="5">
    <location>
        <begin position="596"/>
        <end position="617"/>
    </location>
</feature>
<feature type="transmembrane region" description="Helical" evidence="6">
    <location>
        <begin position="657"/>
        <end position="676"/>
    </location>
</feature>
<keyword evidence="6" id="KW-0472">Membrane</keyword>
<gene>
    <name evidence="9" type="ORF">NXF25_012281</name>
</gene>
<dbReference type="SMART" id="SM00369">
    <property type="entry name" value="LRR_TYP"/>
    <property type="match status" value="10"/>
</dbReference>
<protein>
    <submittedName>
        <fullName evidence="9">Chondroadherin-like</fullName>
    </submittedName>
</protein>
<dbReference type="EMBL" id="JAOTOJ010000005">
    <property type="protein sequence ID" value="KAK9401567.1"/>
    <property type="molecule type" value="Genomic_DNA"/>
</dbReference>
<feature type="chain" id="PRO_5043317911" evidence="7">
    <location>
        <begin position="19"/>
        <end position="709"/>
    </location>
</feature>
<dbReference type="InterPro" id="IPR050328">
    <property type="entry name" value="Dev_Immune_Receptor"/>
</dbReference>
<name>A0AAW1BIB3_CROAD</name>
<evidence type="ECO:0000256" key="6">
    <source>
        <dbReference type="SAM" id="Phobius"/>
    </source>
</evidence>
<evidence type="ECO:0000256" key="3">
    <source>
        <dbReference type="ARBA" id="ARBA00022737"/>
    </source>
</evidence>
<sequence>MWLRTPILVLLLLRAGRGDQDCSGAPNKSCPHQDIQRGRGITEIPKSVSPVVTEMFFIETSIAEIRRGAFENMSNLVNIEFINSKVERVEAGAFDNLEKLRNLEITGAELEDLPVGTFRSLAHLRKVNLRDSHVRRIEKGLFDGLGGLEEAYLHRNEITSLPDGVFDGLPKLSLLHLGWNQISNISPDLFKQLTQLKTLRLQNNQIGSLGEGTLDSLQDLVELNLESNRIQSLPPNLLRQLVNLEKVFLDKNLIEVLPDEIFLGLRNVKQLKMASNHLKALPPLGPMRLLKELDLSRNKISSLENLAAASLPSLTTLKLQGNLLETIPTGHFDPLGKLTALHLGDNPWRCDCHLLYLHQWIHNNAKRIKDTWKIICRSPGDLAGKAVSSLSEDQLLCLTTTAPIVTTFKAAPSPTSASPSATPARGSTAGASARSITLPETSPPSQTSAAAPQTHPAKSTHIMSISRTWSTTAPMSPQPPPPSSSLAVTQSSTSARTTHEMTSTDTPATITEVTAPRDMPTKTPPTALTNISSARFYEQFTVLKRSTESQDPPTHPPVITTSSVCRSRPPAPEPLTRQTLTVPSITAPGATLAHTPVAGSAPALPSAADQPFCPPSSLPPLPRSVGSPLSPSRPALVPQQHWAWGLLLSSDYRYCPVFLLLYLSMLSVSIFCAAVLGRLAYALHKATEPVQLPCRPVRLVHVKARQGRK</sequence>
<dbReference type="InterPro" id="IPR003591">
    <property type="entry name" value="Leu-rich_rpt_typical-subtyp"/>
</dbReference>
<keyword evidence="6" id="KW-0812">Transmembrane</keyword>
<dbReference type="PANTHER" id="PTHR24373:SF370">
    <property type="entry name" value="FISH-LIPS, ISOFORM E"/>
    <property type="match status" value="1"/>
</dbReference>
<dbReference type="InterPro" id="IPR000483">
    <property type="entry name" value="Cys-rich_flank_reg_C"/>
</dbReference>
<dbReference type="PANTHER" id="PTHR24373">
    <property type="entry name" value="SLIT RELATED LEUCINE-RICH REPEAT NEURONAL PROTEIN"/>
    <property type="match status" value="1"/>
</dbReference>
<feature type="compositionally biased region" description="Low complexity" evidence="5">
    <location>
        <begin position="410"/>
        <end position="435"/>
    </location>
</feature>
<evidence type="ECO:0000313" key="10">
    <source>
        <dbReference type="Proteomes" id="UP001474421"/>
    </source>
</evidence>
<reference evidence="9 10" key="1">
    <citation type="journal article" date="2024" name="Proc. Natl. Acad. Sci. U.S.A.">
        <title>The genetic regulatory architecture and epigenomic basis for age-related changes in rattlesnake venom.</title>
        <authorList>
            <person name="Hogan M.P."/>
            <person name="Holding M.L."/>
            <person name="Nystrom G.S."/>
            <person name="Colston T.J."/>
            <person name="Bartlett D.A."/>
            <person name="Mason A.J."/>
            <person name="Ellsworth S.A."/>
            <person name="Rautsaw R.M."/>
            <person name="Lawrence K.C."/>
            <person name="Strickland J.L."/>
            <person name="He B."/>
            <person name="Fraser P."/>
            <person name="Margres M.J."/>
            <person name="Gilbert D.M."/>
            <person name="Gibbs H.L."/>
            <person name="Parkinson C.L."/>
            <person name="Rokyta D.R."/>
        </authorList>
    </citation>
    <scope>NUCLEOTIDE SEQUENCE [LARGE SCALE GENOMIC DNA]</scope>
    <source>
        <strain evidence="9">DRR0105</strain>
    </source>
</reference>
<organism evidence="9 10">
    <name type="scientific">Crotalus adamanteus</name>
    <name type="common">Eastern diamondback rattlesnake</name>
    <dbReference type="NCBI Taxonomy" id="8729"/>
    <lineage>
        <taxon>Eukaryota</taxon>
        <taxon>Metazoa</taxon>
        <taxon>Chordata</taxon>
        <taxon>Craniata</taxon>
        <taxon>Vertebrata</taxon>
        <taxon>Euteleostomi</taxon>
        <taxon>Lepidosauria</taxon>
        <taxon>Squamata</taxon>
        <taxon>Bifurcata</taxon>
        <taxon>Unidentata</taxon>
        <taxon>Episquamata</taxon>
        <taxon>Toxicofera</taxon>
        <taxon>Serpentes</taxon>
        <taxon>Colubroidea</taxon>
        <taxon>Viperidae</taxon>
        <taxon>Crotalinae</taxon>
        <taxon>Crotalus</taxon>
    </lineage>
</organism>
<keyword evidence="6" id="KW-1133">Transmembrane helix</keyword>
<feature type="region of interest" description="Disordered" evidence="5">
    <location>
        <begin position="545"/>
        <end position="582"/>
    </location>
</feature>
<feature type="domain" description="LRRCT" evidence="8">
    <location>
        <begin position="346"/>
        <end position="398"/>
    </location>
</feature>
<feature type="compositionally biased region" description="Polar residues" evidence="5">
    <location>
        <begin position="461"/>
        <end position="473"/>
    </location>
</feature>
<dbReference type="InterPro" id="IPR001611">
    <property type="entry name" value="Leu-rich_rpt"/>
</dbReference>
<feature type="signal peptide" evidence="7">
    <location>
        <begin position="1"/>
        <end position="18"/>
    </location>
</feature>
<dbReference type="FunFam" id="3.80.10.10:FF:000770">
    <property type="entry name" value="Uncharacterized protein"/>
    <property type="match status" value="1"/>
</dbReference>
<evidence type="ECO:0000259" key="8">
    <source>
        <dbReference type="SMART" id="SM00082"/>
    </source>
</evidence>
<dbReference type="Gene3D" id="3.80.10.10">
    <property type="entry name" value="Ribonuclease Inhibitor"/>
    <property type="match status" value="2"/>
</dbReference>
<feature type="compositionally biased region" description="Polar residues" evidence="5">
    <location>
        <begin position="500"/>
        <end position="512"/>
    </location>
</feature>
<keyword evidence="2 7" id="KW-0732">Signal</keyword>
<dbReference type="SUPFAM" id="SSF52058">
    <property type="entry name" value="L domain-like"/>
    <property type="match status" value="1"/>
</dbReference>